<reference evidence="2 4" key="1">
    <citation type="submission" date="2024-11" db="EMBL/GenBank/DDBJ databases">
        <title>Chromosome-level genome assembly of the freshwater bivalve Anodonta woodiana.</title>
        <authorList>
            <person name="Chen X."/>
        </authorList>
    </citation>
    <scope>NUCLEOTIDE SEQUENCE [LARGE SCALE GENOMIC DNA]</scope>
    <source>
        <strain evidence="2">MN2024</strain>
        <tissue evidence="2">Gills</tissue>
    </source>
</reference>
<protein>
    <submittedName>
        <fullName evidence="2">Uncharacterized protein</fullName>
    </submittedName>
</protein>
<accession>A0ABD3UGF0</accession>
<keyword evidence="4" id="KW-1185">Reference proteome</keyword>
<feature type="region of interest" description="Disordered" evidence="1">
    <location>
        <begin position="56"/>
        <end position="100"/>
    </location>
</feature>
<feature type="compositionally biased region" description="Basic and acidic residues" evidence="1">
    <location>
        <begin position="86"/>
        <end position="97"/>
    </location>
</feature>
<dbReference type="EMBL" id="JBJQND010000016">
    <property type="protein sequence ID" value="KAL3847861.1"/>
    <property type="molecule type" value="Genomic_DNA"/>
</dbReference>
<dbReference type="Proteomes" id="UP001634394">
    <property type="component" value="Unassembled WGS sequence"/>
</dbReference>
<sequence>MSRNRGSENGYSIPILRSTQERKYVLKNINSRKRAGILRSTGSRVVHKRSKISYLDRRTSRVSPRNFGKDRVKVKPGMPSKSNKQSPEKGNKTKESNAKTPHLYVHEKLYNGEVKHMRPSQIRYTNDIIFAHFQDGTPMFATFKDILFGRVQIKYGGVPPIEVMKNENLYWVVNGNRRLYVFKNLEKCGAITMMPVLERRYDTVEIDKHFSTRNMGRSVAVLNDIHIEKKMEEQVKYWRDWKEKKDKEAREVKTQKRKKACNCCKSSTNLFLLYCIFICYFSKRVCLVSVLCVKVFHGRTDF</sequence>
<name>A0ABD3UGF0_SINWO</name>
<dbReference type="AlphaFoldDB" id="A0ABD3UGF0"/>
<gene>
    <name evidence="2" type="ORF">ACJMK2_018752</name>
    <name evidence="3" type="ORF">ACJMK2_018844</name>
</gene>
<evidence type="ECO:0000313" key="2">
    <source>
        <dbReference type="EMBL" id="KAL3847861.1"/>
    </source>
</evidence>
<dbReference type="EMBL" id="JBJQND010000016">
    <property type="protein sequence ID" value="KAL3847955.1"/>
    <property type="molecule type" value="Genomic_DNA"/>
</dbReference>
<organism evidence="2 4">
    <name type="scientific">Sinanodonta woodiana</name>
    <name type="common">Chinese pond mussel</name>
    <name type="synonym">Anodonta woodiana</name>
    <dbReference type="NCBI Taxonomy" id="1069815"/>
    <lineage>
        <taxon>Eukaryota</taxon>
        <taxon>Metazoa</taxon>
        <taxon>Spiralia</taxon>
        <taxon>Lophotrochozoa</taxon>
        <taxon>Mollusca</taxon>
        <taxon>Bivalvia</taxon>
        <taxon>Autobranchia</taxon>
        <taxon>Heteroconchia</taxon>
        <taxon>Palaeoheterodonta</taxon>
        <taxon>Unionida</taxon>
        <taxon>Unionoidea</taxon>
        <taxon>Unionidae</taxon>
        <taxon>Unioninae</taxon>
        <taxon>Sinanodonta</taxon>
    </lineage>
</organism>
<evidence type="ECO:0000256" key="1">
    <source>
        <dbReference type="SAM" id="MobiDB-lite"/>
    </source>
</evidence>
<comment type="caution">
    <text evidence="2">The sequence shown here is derived from an EMBL/GenBank/DDBJ whole genome shotgun (WGS) entry which is preliminary data.</text>
</comment>
<evidence type="ECO:0000313" key="3">
    <source>
        <dbReference type="EMBL" id="KAL3847955.1"/>
    </source>
</evidence>
<evidence type="ECO:0000313" key="4">
    <source>
        <dbReference type="Proteomes" id="UP001634394"/>
    </source>
</evidence>
<proteinExistence type="predicted"/>